<dbReference type="InterPro" id="IPR011990">
    <property type="entry name" value="TPR-like_helical_dom_sf"/>
</dbReference>
<evidence type="ECO:0000256" key="2">
    <source>
        <dbReference type="SAM" id="MobiDB-lite"/>
    </source>
</evidence>
<accession>A0A0M2SWU4</accession>
<sequence>MPGWQQFYEEFKNEDFELLSVSVDLQGPEVVLPYTADKSFTTVVDAENNLANLFGFKIVPNGIFIDREGTIRLLKQGFHVTNQDHVDAVKKLIRGEVEKVELEDQYYNPSNAPSSLELQLAQTKFKLGMEYSKRGDKEAALKELDEALLLDPDNFLIRKQRWYIRHPEKFSPTIDVEWQQQILREEKEREAQQKGLQCGPEGCEIPGTNK</sequence>
<keyword evidence="1" id="KW-0802">TPR repeat</keyword>
<protein>
    <submittedName>
        <fullName evidence="3">Uncharacterized protein</fullName>
    </submittedName>
</protein>
<dbReference type="PATRIC" id="fig|1408103.3.peg.2990"/>
<proteinExistence type="predicted"/>
<comment type="caution">
    <text evidence="3">The sequence shown here is derived from an EMBL/GenBank/DDBJ whole genome shotgun (WGS) entry which is preliminary data.</text>
</comment>
<dbReference type="PROSITE" id="PS50293">
    <property type="entry name" value="TPR_REGION"/>
    <property type="match status" value="1"/>
</dbReference>
<dbReference type="PROSITE" id="PS50005">
    <property type="entry name" value="TPR"/>
    <property type="match status" value="1"/>
</dbReference>
<keyword evidence="4" id="KW-1185">Reference proteome</keyword>
<evidence type="ECO:0000256" key="1">
    <source>
        <dbReference type="PROSITE-ProRule" id="PRU00339"/>
    </source>
</evidence>
<gene>
    <name evidence="3" type="ORF">WQ57_13320</name>
</gene>
<dbReference type="InterPro" id="IPR036249">
    <property type="entry name" value="Thioredoxin-like_sf"/>
</dbReference>
<dbReference type="Proteomes" id="UP000034166">
    <property type="component" value="Unassembled WGS sequence"/>
</dbReference>
<dbReference type="EMBL" id="LAYY01000014">
    <property type="protein sequence ID" value="KKK37432.1"/>
    <property type="molecule type" value="Genomic_DNA"/>
</dbReference>
<dbReference type="OrthoDB" id="2448804at2"/>
<feature type="region of interest" description="Disordered" evidence="2">
    <location>
        <begin position="189"/>
        <end position="210"/>
    </location>
</feature>
<dbReference type="AlphaFoldDB" id="A0A0M2SWU4"/>
<dbReference type="SMART" id="SM00028">
    <property type="entry name" value="TPR"/>
    <property type="match status" value="1"/>
</dbReference>
<evidence type="ECO:0000313" key="4">
    <source>
        <dbReference type="Proteomes" id="UP000034166"/>
    </source>
</evidence>
<dbReference type="SUPFAM" id="SSF52833">
    <property type="entry name" value="Thioredoxin-like"/>
    <property type="match status" value="1"/>
</dbReference>
<dbReference type="InterPro" id="IPR019734">
    <property type="entry name" value="TPR_rpt"/>
</dbReference>
<dbReference type="RefSeq" id="WP_046524275.1">
    <property type="nucleotide sequence ID" value="NZ_LAYY01000014.1"/>
</dbReference>
<reference evidence="3 4" key="1">
    <citation type="submission" date="2015-04" db="EMBL/GenBank/DDBJ databases">
        <title>Taxonomic description and genome sequence of Bacillus campisalis sp. nov., a novel member of the genus Bacillus isolated from solar saltern.</title>
        <authorList>
            <person name="Mathan Kumar R."/>
            <person name="Kaur G."/>
            <person name="Kumar A."/>
            <person name="Singh N.K."/>
            <person name="Kaur N."/>
            <person name="Kumar N."/>
            <person name="Mayilraj S."/>
        </authorList>
    </citation>
    <scope>NUCLEOTIDE SEQUENCE [LARGE SCALE GENOMIC DNA]</scope>
    <source>
        <strain evidence="3 4">SA2-6</strain>
    </source>
</reference>
<organism evidence="3 4">
    <name type="scientific">Mesobacillus campisalis</name>
    <dbReference type="NCBI Taxonomy" id="1408103"/>
    <lineage>
        <taxon>Bacteria</taxon>
        <taxon>Bacillati</taxon>
        <taxon>Bacillota</taxon>
        <taxon>Bacilli</taxon>
        <taxon>Bacillales</taxon>
        <taxon>Bacillaceae</taxon>
        <taxon>Mesobacillus</taxon>
    </lineage>
</organism>
<dbReference type="SUPFAM" id="SSF48452">
    <property type="entry name" value="TPR-like"/>
    <property type="match status" value="1"/>
</dbReference>
<evidence type="ECO:0000313" key="3">
    <source>
        <dbReference type="EMBL" id="KKK37432.1"/>
    </source>
</evidence>
<name>A0A0M2SWU4_9BACI</name>
<dbReference type="Gene3D" id="3.40.30.10">
    <property type="entry name" value="Glutaredoxin"/>
    <property type="match status" value="1"/>
</dbReference>
<feature type="repeat" description="TPR" evidence="1">
    <location>
        <begin position="121"/>
        <end position="154"/>
    </location>
</feature>